<keyword evidence="3" id="KW-1185">Reference proteome</keyword>
<dbReference type="EMBL" id="JBEHCU010008062">
    <property type="protein sequence ID" value="KAL1388349.1"/>
    <property type="molecule type" value="Genomic_DNA"/>
</dbReference>
<organism evidence="2 3">
    <name type="scientific">Culex pipiens pipiens</name>
    <name type="common">Northern house mosquito</name>
    <dbReference type="NCBI Taxonomy" id="38569"/>
    <lineage>
        <taxon>Eukaryota</taxon>
        <taxon>Metazoa</taxon>
        <taxon>Ecdysozoa</taxon>
        <taxon>Arthropoda</taxon>
        <taxon>Hexapoda</taxon>
        <taxon>Insecta</taxon>
        <taxon>Pterygota</taxon>
        <taxon>Neoptera</taxon>
        <taxon>Endopterygota</taxon>
        <taxon>Diptera</taxon>
        <taxon>Nematocera</taxon>
        <taxon>Culicoidea</taxon>
        <taxon>Culicidae</taxon>
        <taxon>Culicinae</taxon>
        <taxon>Culicini</taxon>
        <taxon>Culex</taxon>
        <taxon>Culex</taxon>
    </lineage>
</organism>
<proteinExistence type="predicted"/>
<evidence type="ECO:0000313" key="3">
    <source>
        <dbReference type="Proteomes" id="UP001562425"/>
    </source>
</evidence>
<gene>
    <name evidence="2" type="ORF">pipiens_012603</name>
</gene>
<comment type="caution">
    <text evidence="2">The sequence shown here is derived from an EMBL/GenBank/DDBJ whole genome shotgun (WGS) entry which is preliminary data.</text>
</comment>
<reference evidence="2 3" key="1">
    <citation type="submission" date="2024-05" db="EMBL/GenBank/DDBJ databases">
        <title>Culex pipiens pipiens assembly and annotation.</title>
        <authorList>
            <person name="Alout H."/>
            <person name="Durand T."/>
        </authorList>
    </citation>
    <scope>NUCLEOTIDE SEQUENCE [LARGE SCALE GENOMIC DNA]</scope>
    <source>
        <strain evidence="2">HA-2024</strain>
        <tissue evidence="2">Whole body</tissue>
    </source>
</reference>
<sequence length="194" mass="21726">MACRSTTPLLPLSSDGQPRRGFPCPRKLRSGVRKDRVDSERVPPFLHFCQDRRAAWYNPSGSIRTLYGQPVPRVAQTISRAARCSPVRKSSHGLRPAVARLLFCHFPQTVSRVVDFLVPGSCVQEYSRTEWIQKEYLLSSTSAKIAAPHVVVLPEVFARSVACRSTTPLRPLPPNGQPRRAFPVPWKLRSRTAG</sequence>
<evidence type="ECO:0000313" key="2">
    <source>
        <dbReference type="EMBL" id="KAL1388349.1"/>
    </source>
</evidence>
<dbReference type="AlphaFoldDB" id="A0ABD1D1M9"/>
<evidence type="ECO:0000256" key="1">
    <source>
        <dbReference type="SAM" id="MobiDB-lite"/>
    </source>
</evidence>
<dbReference type="Proteomes" id="UP001562425">
    <property type="component" value="Unassembled WGS sequence"/>
</dbReference>
<accession>A0ABD1D1M9</accession>
<protein>
    <submittedName>
        <fullName evidence="2">Uncharacterized protein</fullName>
    </submittedName>
</protein>
<name>A0ABD1D1M9_CULPP</name>
<feature type="region of interest" description="Disordered" evidence="1">
    <location>
        <begin position="1"/>
        <end position="28"/>
    </location>
</feature>